<organism evidence="1 2">
    <name type="scientific">Stylonychia lemnae</name>
    <name type="common">Ciliate</name>
    <dbReference type="NCBI Taxonomy" id="5949"/>
    <lineage>
        <taxon>Eukaryota</taxon>
        <taxon>Sar</taxon>
        <taxon>Alveolata</taxon>
        <taxon>Ciliophora</taxon>
        <taxon>Intramacronucleata</taxon>
        <taxon>Spirotrichea</taxon>
        <taxon>Stichotrichia</taxon>
        <taxon>Sporadotrichida</taxon>
        <taxon>Oxytrichidae</taxon>
        <taxon>Stylonychinae</taxon>
        <taxon>Stylonychia</taxon>
    </lineage>
</organism>
<reference evidence="1 2" key="1">
    <citation type="submission" date="2014-06" db="EMBL/GenBank/DDBJ databases">
        <authorList>
            <person name="Swart Estienne"/>
        </authorList>
    </citation>
    <scope>NUCLEOTIDE SEQUENCE [LARGE SCALE GENOMIC DNA]</scope>
    <source>
        <strain evidence="1 2">130c</strain>
    </source>
</reference>
<dbReference type="InParanoid" id="A0A078A368"/>
<dbReference type="AlphaFoldDB" id="A0A078A368"/>
<gene>
    <name evidence="1" type="primary">Contig9385.g10030</name>
    <name evidence="1" type="ORF">STYLEM_5573</name>
</gene>
<dbReference type="Proteomes" id="UP000039865">
    <property type="component" value="Unassembled WGS sequence"/>
</dbReference>
<protein>
    <submittedName>
        <fullName evidence="1">Uncharacterized protein</fullName>
    </submittedName>
</protein>
<dbReference type="EMBL" id="CCKQ01005388">
    <property type="protein sequence ID" value="CDW76612.1"/>
    <property type="molecule type" value="Genomic_DNA"/>
</dbReference>
<proteinExistence type="predicted"/>
<name>A0A078A368_STYLE</name>
<evidence type="ECO:0000313" key="2">
    <source>
        <dbReference type="Proteomes" id="UP000039865"/>
    </source>
</evidence>
<keyword evidence="2" id="KW-1185">Reference proteome</keyword>
<accession>A0A078A368</accession>
<sequence length="470" mass="54233">MPQLKIQTSKQLIKKDFKEPEVRNVHEVINDEPIKVINQAISSASITTNWSNQHYESSDRSFMDKRSTSPYFQQSNRHATSMSHSFREVQQPQKMKVQPQQQKQQNNNQYYAALKKLVSKLGANTTQEQVNDVLRQLNSYESVCQSLYIQDPSMQNAAAHIFSKGLREQQYSENVVHFQDPISDRFNGALQKKLVTTINKRNDTSYNFINGVEKQPKPQKFAKKMMSNNSSPKRTVVKVMLQPDKFRKENQPPKTESIERYQAKSLHSNSIADIVFKENMNYQNLQYNQQCQTSRRSPQRQFIEASGISCLPGSYQKIIKDMKPKQSTIGTYKRVFEGKNSLPLGSDDPSVPQNYACNIMKKSASNVKIGTSIQNYFSCQEPQIINNSSKPQMNQNPFTSHRMSVQVFDQTQPLQYNKQCYRDVSPNVITFGSPSIPQNSEYQIIKGHRPKSTSQQQRHNIFYKSNVSFY</sequence>
<evidence type="ECO:0000313" key="1">
    <source>
        <dbReference type="EMBL" id="CDW76612.1"/>
    </source>
</evidence>